<name>A0A6A2X0B7_HIBSY</name>
<accession>A0A6A2X0B7</accession>
<dbReference type="Proteomes" id="UP000436088">
    <property type="component" value="Unassembled WGS sequence"/>
</dbReference>
<evidence type="ECO:0000313" key="2">
    <source>
        <dbReference type="Proteomes" id="UP000436088"/>
    </source>
</evidence>
<reference evidence="1" key="1">
    <citation type="submission" date="2019-09" db="EMBL/GenBank/DDBJ databases">
        <title>Draft genome information of white flower Hibiscus syriacus.</title>
        <authorList>
            <person name="Kim Y.-M."/>
        </authorList>
    </citation>
    <scope>NUCLEOTIDE SEQUENCE [LARGE SCALE GENOMIC DNA]</scope>
    <source>
        <strain evidence="1">YM2019G1</strain>
    </source>
</reference>
<keyword evidence="2" id="KW-1185">Reference proteome</keyword>
<protein>
    <submittedName>
        <fullName evidence="1">Uncharacterized protein</fullName>
    </submittedName>
</protein>
<dbReference type="AlphaFoldDB" id="A0A6A2X0B7"/>
<evidence type="ECO:0000313" key="1">
    <source>
        <dbReference type="EMBL" id="KAE8668032.1"/>
    </source>
</evidence>
<comment type="caution">
    <text evidence="1">The sequence shown here is derived from an EMBL/GenBank/DDBJ whole genome shotgun (WGS) entry which is preliminary data.</text>
</comment>
<proteinExistence type="predicted"/>
<organism evidence="1 2">
    <name type="scientific">Hibiscus syriacus</name>
    <name type="common">Rose of Sharon</name>
    <dbReference type="NCBI Taxonomy" id="106335"/>
    <lineage>
        <taxon>Eukaryota</taxon>
        <taxon>Viridiplantae</taxon>
        <taxon>Streptophyta</taxon>
        <taxon>Embryophyta</taxon>
        <taxon>Tracheophyta</taxon>
        <taxon>Spermatophyta</taxon>
        <taxon>Magnoliopsida</taxon>
        <taxon>eudicotyledons</taxon>
        <taxon>Gunneridae</taxon>
        <taxon>Pentapetalae</taxon>
        <taxon>rosids</taxon>
        <taxon>malvids</taxon>
        <taxon>Malvales</taxon>
        <taxon>Malvaceae</taxon>
        <taxon>Malvoideae</taxon>
        <taxon>Hibiscus</taxon>
    </lineage>
</organism>
<dbReference type="EMBL" id="VEPZ02001559">
    <property type="protein sequence ID" value="KAE8668032.1"/>
    <property type="molecule type" value="Genomic_DNA"/>
</dbReference>
<sequence>MQPRRISAAEAQSRREKGLCYYCDAKFIPGHKCKDPQLFLLDDELEDEQPVQTTVVMTNESNKLESSDDTTREQSLVSFNALAGCLTPNTLRVMGEVHGRQTLAGMTPFQALYGREPPTIVHYLEESSTNAQVNRDLQERDALLRVLKHNLSQAQGHMKTQADKHRRELEL</sequence>
<gene>
    <name evidence="1" type="ORF">F3Y22_tig00112349pilonHSYRG00099</name>
</gene>